<gene>
    <name evidence="1" type="ordered locus">SACOL2005</name>
</gene>
<proteinExistence type="predicted"/>
<sequence>MISELIFANEVAGNTVKVVDSANVQIVIFLHSCLIISNPPFQYYPSL</sequence>
<dbReference type="HOGENOM" id="CLU_3173385_0_0_9"/>
<name>A0A0H2X3J7_STAAC</name>
<organism evidence="1 2">
    <name type="scientific">Staphylococcus aureus (strain COL)</name>
    <dbReference type="NCBI Taxonomy" id="93062"/>
    <lineage>
        <taxon>Bacteria</taxon>
        <taxon>Bacillati</taxon>
        <taxon>Bacillota</taxon>
        <taxon>Bacilli</taxon>
        <taxon>Bacillales</taxon>
        <taxon>Staphylococcaceae</taxon>
        <taxon>Staphylococcus</taxon>
    </lineage>
</organism>
<dbReference type="Proteomes" id="UP000000530">
    <property type="component" value="Chromosome"/>
</dbReference>
<protein>
    <submittedName>
        <fullName evidence="1">Uncharacterized protein</fullName>
    </submittedName>
</protein>
<dbReference type="KEGG" id="sac:SACOL2005"/>
<dbReference type="EMBL" id="CP000046">
    <property type="protein sequence ID" value="AAY21104.1"/>
    <property type="molecule type" value="Genomic_DNA"/>
</dbReference>
<evidence type="ECO:0000313" key="2">
    <source>
        <dbReference type="Proteomes" id="UP000000530"/>
    </source>
</evidence>
<dbReference type="AlphaFoldDB" id="A0A0H2X3J7"/>
<evidence type="ECO:0000313" key="1">
    <source>
        <dbReference type="EMBL" id="AAY21104.1"/>
    </source>
</evidence>
<accession>A0A0H2X3J7</accession>
<reference evidence="1 2" key="1">
    <citation type="journal article" date="2005" name="J. Bacteriol.">
        <title>Insights on evolution of virulence and resistance from the complete genome analysis of an early methicillin-resistant Staphylococcus aureus strain and a biofilm-producing methicillin-resistant Staphylococcus epidermidis strain.</title>
        <authorList>
            <person name="Gill S.R."/>
            <person name="Fouts D.E."/>
            <person name="Archer G.L."/>
            <person name="Mongodin E.F."/>
            <person name="Deboy R.T."/>
            <person name="Ravel J."/>
            <person name="Paulsen I.T."/>
            <person name="Kolonay J.F."/>
            <person name="Brinkac L."/>
            <person name="Beanan M."/>
            <person name="Dodson R.J."/>
            <person name="Daugherty S.C."/>
            <person name="Madupu R."/>
            <person name="Angiuoli S.V."/>
            <person name="Durkin A.S."/>
            <person name="Haft D.H."/>
            <person name="Vamathevan J."/>
            <person name="Khouri H."/>
            <person name="Utterback T."/>
            <person name="Lee C."/>
            <person name="Dimitrov G."/>
            <person name="Jiang L."/>
            <person name="Qin H."/>
            <person name="Weidman J."/>
            <person name="Tran K."/>
            <person name="Kang K."/>
            <person name="Hance I.R."/>
            <person name="Nelson K.E."/>
            <person name="Fraser C.M."/>
        </authorList>
    </citation>
    <scope>NUCLEOTIDE SEQUENCE [LARGE SCALE GENOMIC DNA]</scope>
    <source>
        <strain evidence="1 2">COL</strain>
    </source>
</reference>